<evidence type="ECO:0000313" key="4">
    <source>
        <dbReference type="Proteomes" id="UP000053477"/>
    </source>
</evidence>
<dbReference type="GO" id="GO:0008270">
    <property type="term" value="F:zinc ion binding"/>
    <property type="evidence" value="ECO:0007669"/>
    <property type="project" value="UniProtKB-KW"/>
</dbReference>
<feature type="domain" description="C2H2-type" evidence="2">
    <location>
        <begin position="168"/>
        <end position="197"/>
    </location>
</feature>
<accession>A0A0H2S0E1</accession>
<dbReference type="AlphaFoldDB" id="A0A0H2S0E1"/>
<proteinExistence type="predicted"/>
<sequence>MFQDFSISSQPSNRDITLDMLSCAQLVYNAGKAAQEQRRPSVQLLESQATRDSDSFSVASSQAFDVGVDTASTVHTSVNGHGENLEAVDVELANFVKNVNLEKDLPEIYKDEEPRQSMQSDRSSILPYDSALAMGVRIRRYSDTGSLHYAEEQAAIAFDNRINPNEPIACSRNGCDREFHHRRAFASHLHIHVIQESMVRCTFCDEELDSSAKVENHVCAIKRNAPNAQNLAKKILNVVALPVKLGIENTVPVAVRSLKRAKTSKA</sequence>
<dbReference type="EMBL" id="KQ085932">
    <property type="protein sequence ID" value="KLO15238.1"/>
    <property type="molecule type" value="Genomic_DNA"/>
</dbReference>
<keyword evidence="4" id="KW-1185">Reference proteome</keyword>
<evidence type="ECO:0000259" key="2">
    <source>
        <dbReference type="PROSITE" id="PS50157"/>
    </source>
</evidence>
<keyword evidence="1" id="KW-0863">Zinc-finger</keyword>
<gene>
    <name evidence="3" type="ORF">SCHPADRAFT_888615</name>
</gene>
<keyword evidence="1" id="KW-0479">Metal-binding</keyword>
<name>A0A0H2S0E1_9AGAM</name>
<evidence type="ECO:0000313" key="3">
    <source>
        <dbReference type="EMBL" id="KLO15238.1"/>
    </source>
</evidence>
<dbReference type="Proteomes" id="UP000053477">
    <property type="component" value="Unassembled WGS sequence"/>
</dbReference>
<reference evidence="3 4" key="1">
    <citation type="submission" date="2015-04" db="EMBL/GenBank/DDBJ databases">
        <title>Complete genome sequence of Schizopora paradoxa KUC8140, a cosmopolitan wood degrader in East Asia.</title>
        <authorList>
            <consortium name="DOE Joint Genome Institute"/>
            <person name="Min B."/>
            <person name="Park H."/>
            <person name="Jang Y."/>
            <person name="Kim J.-J."/>
            <person name="Kim K.H."/>
            <person name="Pangilinan J."/>
            <person name="Lipzen A."/>
            <person name="Riley R."/>
            <person name="Grigoriev I.V."/>
            <person name="Spatafora J.W."/>
            <person name="Choi I.-G."/>
        </authorList>
    </citation>
    <scope>NUCLEOTIDE SEQUENCE [LARGE SCALE GENOMIC DNA]</scope>
    <source>
        <strain evidence="3 4">KUC8140</strain>
    </source>
</reference>
<dbReference type="PROSITE" id="PS00028">
    <property type="entry name" value="ZINC_FINGER_C2H2_1"/>
    <property type="match status" value="1"/>
</dbReference>
<keyword evidence="1" id="KW-0862">Zinc</keyword>
<organism evidence="3 4">
    <name type="scientific">Schizopora paradoxa</name>
    <dbReference type="NCBI Taxonomy" id="27342"/>
    <lineage>
        <taxon>Eukaryota</taxon>
        <taxon>Fungi</taxon>
        <taxon>Dikarya</taxon>
        <taxon>Basidiomycota</taxon>
        <taxon>Agaricomycotina</taxon>
        <taxon>Agaricomycetes</taxon>
        <taxon>Hymenochaetales</taxon>
        <taxon>Schizoporaceae</taxon>
        <taxon>Schizopora</taxon>
    </lineage>
</organism>
<dbReference type="InParanoid" id="A0A0H2S0E1"/>
<dbReference type="InterPro" id="IPR013087">
    <property type="entry name" value="Znf_C2H2_type"/>
</dbReference>
<evidence type="ECO:0000256" key="1">
    <source>
        <dbReference type="PROSITE-ProRule" id="PRU00042"/>
    </source>
</evidence>
<protein>
    <recommendedName>
        <fullName evidence="2">C2H2-type domain-containing protein</fullName>
    </recommendedName>
</protein>
<dbReference type="PROSITE" id="PS50157">
    <property type="entry name" value="ZINC_FINGER_C2H2_2"/>
    <property type="match status" value="1"/>
</dbReference>